<reference evidence="3" key="1">
    <citation type="journal article" date="2019" name="Int. J. Syst. Evol. Microbiol.">
        <title>The Global Catalogue of Microorganisms (GCM) 10K type strain sequencing project: providing services to taxonomists for standard genome sequencing and annotation.</title>
        <authorList>
            <consortium name="The Broad Institute Genomics Platform"/>
            <consortium name="The Broad Institute Genome Sequencing Center for Infectious Disease"/>
            <person name="Wu L."/>
            <person name="Ma J."/>
        </authorList>
    </citation>
    <scope>NUCLEOTIDE SEQUENCE [LARGE SCALE GENOMIC DNA]</scope>
    <source>
        <strain evidence="3">KCTC 33792</strain>
    </source>
</reference>
<dbReference type="Pfam" id="PF06133">
    <property type="entry name" value="Com_YlbF"/>
    <property type="match status" value="1"/>
</dbReference>
<protein>
    <recommendedName>
        <fullName evidence="1">UPF0342 protein ACFSUB_00615</fullName>
    </recommendedName>
</protein>
<comment type="similarity">
    <text evidence="1">Belongs to the UPF0342 family.</text>
</comment>
<accession>A0ABW5SXZ5</accession>
<comment type="caution">
    <text evidence="2">The sequence shown here is derived from an EMBL/GenBank/DDBJ whole genome shotgun (WGS) entry which is preliminary data.</text>
</comment>
<dbReference type="InterPro" id="IPR010368">
    <property type="entry name" value="Com_YlbF"/>
</dbReference>
<gene>
    <name evidence="2" type="ORF">ACFSUB_00615</name>
</gene>
<dbReference type="EMBL" id="JBHUML010000002">
    <property type="protein sequence ID" value="MFD2703952.1"/>
    <property type="molecule type" value="Genomic_DNA"/>
</dbReference>
<dbReference type="HAMAP" id="MF_01526">
    <property type="entry name" value="UPF0342"/>
    <property type="match status" value="1"/>
</dbReference>
<keyword evidence="3" id="KW-1185">Reference proteome</keyword>
<dbReference type="InterPro" id="IPR023378">
    <property type="entry name" value="YheA/YmcA-like_dom_sf"/>
</dbReference>
<dbReference type="SUPFAM" id="SSF158622">
    <property type="entry name" value="YheA/YmcA-like"/>
    <property type="match status" value="1"/>
</dbReference>
<sequence length="122" mass="14446">MSNVYDKARELSQDLRDSDEFQNLKNLHEEVEQDEVAKRMLDNFRSLQLDLQQKQMQGEQPTEEEITQAQKQFEMVQQHEVISKLMEVEQQMSTTIQDLNKIITEPLEDLYGNPEDQMGEQE</sequence>
<dbReference type="Proteomes" id="UP001597520">
    <property type="component" value="Unassembled WGS sequence"/>
</dbReference>
<dbReference type="RefSeq" id="WP_380711255.1">
    <property type="nucleotide sequence ID" value="NZ_JBHUML010000002.1"/>
</dbReference>
<dbReference type="Gene3D" id="1.20.1500.10">
    <property type="entry name" value="YheA/YmcA-like"/>
    <property type="match status" value="1"/>
</dbReference>
<proteinExistence type="inferred from homology"/>
<organism evidence="2 3">
    <name type="scientific">Salibacterium lacus</name>
    <dbReference type="NCBI Taxonomy" id="1898109"/>
    <lineage>
        <taxon>Bacteria</taxon>
        <taxon>Bacillati</taxon>
        <taxon>Bacillota</taxon>
        <taxon>Bacilli</taxon>
        <taxon>Bacillales</taxon>
        <taxon>Bacillaceae</taxon>
    </lineage>
</organism>
<name>A0ABW5SXZ5_9BACI</name>
<evidence type="ECO:0000313" key="3">
    <source>
        <dbReference type="Proteomes" id="UP001597520"/>
    </source>
</evidence>
<evidence type="ECO:0000313" key="2">
    <source>
        <dbReference type="EMBL" id="MFD2703952.1"/>
    </source>
</evidence>
<evidence type="ECO:0000256" key="1">
    <source>
        <dbReference type="HAMAP-Rule" id="MF_01526"/>
    </source>
</evidence>